<feature type="region of interest" description="Disordered" evidence="1">
    <location>
        <begin position="1"/>
        <end position="79"/>
    </location>
</feature>
<evidence type="ECO:0000313" key="3">
    <source>
        <dbReference type="Proteomes" id="UP000050863"/>
    </source>
</evidence>
<protein>
    <submittedName>
        <fullName evidence="2">Uncharacterized protein</fullName>
    </submittedName>
</protein>
<keyword evidence="3" id="KW-1185">Reference proteome</keyword>
<name>A0A0R3M2Z3_9BRAD</name>
<dbReference type="AlphaFoldDB" id="A0A0R3M2Z3"/>
<dbReference type="EMBL" id="LLXZ01000012">
    <property type="protein sequence ID" value="KRR14658.1"/>
    <property type="molecule type" value="Genomic_DNA"/>
</dbReference>
<comment type="caution">
    <text evidence="2">The sequence shown here is derived from an EMBL/GenBank/DDBJ whole genome shotgun (WGS) entry which is preliminary data.</text>
</comment>
<evidence type="ECO:0000256" key="1">
    <source>
        <dbReference type="SAM" id="MobiDB-lite"/>
    </source>
</evidence>
<organism evidence="2 3">
    <name type="scientific">Bradyrhizobium jicamae</name>
    <dbReference type="NCBI Taxonomy" id="280332"/>
    <lineage>
        <taxon>Bacteria</taxon>
        <taxon>Pseudomonadati</taxon>
        <taxon>Pseudomonadota</taxon>
        <taxon>Alphaproteobacteria</taxon>
        <taxon>Hyphomicrobiales</taxon>
        <taxon>Nitrobacteraceae</taxon>
        <taxon>Bradyrhizobium</taxon>
    </lineage>
</organism>
<accession>A0A0R3M2Z3</accession>
<sequence>MNARLPTTSRFSPRIRRDGSAMRSVRHEAAAPIDEEAKSAAAGGSRSPAEAVKHEARRFAPAGNNSKSRPSDHRGGSCRNCRFVTDSIA</sequence>
<gene>
    <name evidence="2" type="ORF">CQ12_11050</name>
</gene>
<feature type="compositionally biased region" description="Polar residues" evidence="1">
    <location>
        <begin position="1"/>
        <end position="11"/>
    </location>
</feature>
<proteinExistence type="predicted"/>
<evidence type="ECO:0000313" key="2">
    <source>
        <dbReference type="EMBL" id="KRR14658.1"/>
    </source>
</evidence>
<reference evidence="2 3" key="1">
    <citation type="submission" date="2014-03" db="EMBL/GenBank/DDBJ databases">
        <title>Bradyrhizobium valentinum sp. nov., isolated from effective nodules of Lupinus mariae-josephae, a lupine endemic of basic-lime soils in Eastern Spain.</title>
        <authorList>
            <person name="Duran D."/>
            <person name="Rey L."/>
            <person name="Navarro A."/>
            <person name="Busquets A."/>
            <person name="Imperial J."/>
            <person name="Ruiz-Argueso T."/>
        </authorList>
    </citation>
    <scope>NUCLEOTIDE SEQUENCE [LARGE SCALE GENOMIC DNA]</scope>
    <source>
        <strain evidence="2 3">PAC68</strain>
    </source>
</reference>
<dbReference type="Proteomes" id="UP000050863">
    <property type="component" value="Unassembled WGS sequence"/>
</dbReference>
<feature type="compositionally biased region" description="Basic and acidic residues" evidence="1">
    <location>
        <begin position="15"/>
        <end position="29"/>
    </location>
</feature>